<dbReference type="AlphaFoldDB" id="A0A4S8MLR3"/>
<reference evidence="1 2" key="1">
    <citation type="journal article" date="2019" name="Nat. Ecol. Evol.">
        <title>Megaphylogeny resolves global patterns of mushroom evolution.</title>
        <authorList>
            <person name="Varga T."/>
            <person name="Krizsan K."/>
            <person name="Foldi C."/>
            <person name="Dima B."/>
            <person name="Sanchez-Garcia M."/>
            <person name="Sanchez-Ramirez S."/>
            <person name="Szollosi G.J."/>
            <person name="Szarkandi J.G."/>
            <person name="Papp V."/>
            <person name="Albert L."/>
            <person name="Andreopoulos W."/>
            <person name="Angelini C."/>
            <person name="Antonin V."/>
            <person name="Barry K.W."/>
            <person name="Bougher N.L."/>
            <person name="Buchanan P."/>
            <person name="Buyck B."/>
            <person name="Bense V."/>
            <person name="Catcheside P."/>
            <person name="Chovatia M."/>
            <person name="Cooper J."/>
            <person name="Damon W."/>
            <person name="Desjardin D."/>
            <person name="Finy P."/>
            <person name="Geml J."/>
            <person name="Haridas S."/>
            <person name="Hughes K."/>
            <person name="Justo A."/>
            <person name="Karasinski D."/>
            <person name="Kautmanova I."/>
            <person name="Kiss B."/>
            <person name="Kocsube S."/>
            <person name="Kotiranta H."/>
            <person name="LaButti K.M."/>
            <person name="Lechner B.E."/>
            <person name="Liimatainen K."/>
            <person name="Lipzen A."/>
            <person name="Lukacs Z."/>
            <person name="Mihaltcheva S."/>
            <person name="Morgado L.N."/>
            <person name="Niskanen T."/>
            <person name="Noordeloos M.E."/>
            <person name="Ohm R.A."/>
            <person name="Ortiz-Santana B."/>
            <person name="Ovrebo C."/>
            <person name="Racz N."/>
            <person name="Riley R."/>
            <person name="Savchenko A."/>
            <person name="Shiryaev A."/>
            <person name="Soop K."/>
            <person name="Spirin V."/>
            <person name="Szebenyi C."/>
            <person name="Tomsovsky M."/>
            <person name="Tulloss R.E."/>
            <person name="Uehling J."/>
            <person name="Grigoriev I.V."/>
            <person name="Vagvolgyi C."/>
            <person name="Papp T."/>
            <person name="Martin F.M."/>
            <person name="Miettinen O."/>
            <person name="Hibbett D.S."/>
            <person name="Nagy L.G."/>
        </authorList>
    </citation>
    <scope>NUCLEOTIDE SEQUENCE [LARGE SCALE GENOMIC DNA]</scope>
    <source>
        <strain evidence="1 2">CBS 962.96</strain>
    </source>
</reference>
<proteinExistence type="predicted"/>
<accession>A0A4S8MLR3</accession>
<keyword evidence="2" id="KW-1185">Reference proteome</keyword>
<protein>
    <submittedName>
        <fullName evidence="1">Uncharacterized protein</fullName>
    </submittedName>
</protein>
<sequence>MTRYVIRVRGLAQFNKSLVCAIFDPKGSRKWTGHIYDLQLEALRFRSVPIPKKNQLKRVPDKLQALRAGFTKYLELLREMGRIWPSSFGIKNLAQDDLPVEAEWHEEEDMEVEE</sequence>
<gene>
    <name evidence="1" type="ORF">K435DRAFT_791386</name>
</gene>
<dbReference type="EMBL" id="ML179062">
    <property type="protein sequence ID" value="THV03797.1"/>
    <property type="molecule type" value="Genomic_DNA"/>
</dbReference>
<name>A0A4S8MLR3_DENBC</name>
<evidence type="ECO:0000313" key="1">
    <source>
        <dbReference type="EMBL" id="THV03797.1"/>
    </source>
</evidence>
<dbReference type="Proteomes" id="UP000297245">
    <property type="component" value="Unassembled WGS sequence"/>
</dbReference>
<organism evidence="1 2">
    <name type="scientific">Dendrothele bispora (strain CBS 962.96)</name>
    <dbReference type="NCBI Taxonomy" id="1314807"/>
    <lineage>
        <taxon>Eukaryota</taxon>
        <taxon>Fungi</taxon>
        <taxon>Dikarya</taxon>
        <taxon>Basidiomycota</taxon>
        <taxon>Agaricomycotina</taxon>
        <taxon>Agaricomycetes</taxon>
        <taxon>Agaricomycetidae</taxon>
        <taxon>Agaricales</taxon>
        <taxon>Agaricales incertae sedis</taxon>
        <taxon>Dendrothele</taxon>
    </lineage>
</organism>
<evidence type="ECO:0000313" key="2">
    <source>
        <dbReference type="Proteomes" id="UP000297245"/>
    </source>
</evidence>
<dbReference type="OrthoDB" id="10473242at2759"/>